<comment type="caution">
    <text evidence="6">The sequence shown here is derived from an EMBL/GenBank/DDBJ whole genome shotgun (WGS) entry which is preliminary data.</text>
</comment>
<evidence type="ECO:0000313" key="6">
    <source>
        <dbReference type="EMBL" id="MCW1921787.1"/>
    </source>
</evidence>
<dbReference type="InterPro" id="IPR014331">
    <property type="entry name" value="RNA_pol_sigma70_ECF_RHOBA"/>
</dbReference>
<protein>
    <submittedName>
        <fullName evidence="6">Sigma-70 family RNA polymerase sigma factor</fullName>
    </submittedName>
</protein>
<dbReference type="InterPro" id="IPR007627">
    <property type="entry name" value="RNA_pol_sigma70_r2"/>
</dbReference>
<dbReference type="NCBIfam" id="TIGR02937">
    <property type="entry name" value="sigma70-ECF"/>
    <property type="match status" value="1"/>
</dbReference>
<dbReference type="InterPro" id="IPR013324">
    <property type="entry name" value="RNA_pol_sigma_r3/r4-like"/>
</dbReference>
<evidence type="ECO:0000256" key="4">
    <source>
        <dbReference type="ARBA" id="ARBA00023163"/>
    </source>
</evidence>
<dbReference type="SUPFAM" id="SSF88659">
    <property type="entry name" value="Sigma3 and sigma4 domains of RNA polymerase sigma factors"/>
    <property type="match status" value="1"/>
</dbReference>
<reference evidence="6 7" key="1">
    <citation type="submission" date="2022-10" db="EMBL/GenBank/DDBJ databases">
        <title>Luteolibacter arcticus strain CCTCC AB 2014275, whole genome shotgun sequencing project.</title>
        <authorList>
            <person name="Zhao G."/>
            <person name="Shen L."/>
        </authorList>
    </citation>
    <scope>NUCLEOTIDE SEQUENCE [LARGE SCALE GENOMIC DNA]</scope>
    <source>
        <strain evidence="6 7">CCTCC AB 2014275</strain>
    </source>
</reference>
<dbReference type="Gene3D" id="1.10.1740.10">
    <property type="match status" value="1"/>
</dbReference>
<dbReference type="Proteomes" id="UP001320876">
    <property type="component" value="Unassembled WGS sequence"/>
</dbReference>
<keyword evidence="3" id="KW-0731">Sigma factor</keyword>
<comment type="similarity">
    <text evidence="1">Belongs to the sigma-70 factor family. ECF subfamily.</text>
</comment>
<accession>A0ABT3GDU5</accession>
<dbReference type="InterPro" id="IPR014284">
    <property type="entry name" value="RNA_pol_sigma-70_dom"/>
</dbReference>
<evidence type="ECO:0000259" key="5">
    <source>
        <dbReference type="Pfam" id="PF04542"/>
    </source>
</evidence>
<dbReference type="EMBL" id="JAPDDT010000001">
    <property type="protein sequence ID" value="MCW1921787.1"/>
    <property type="molecule type" value="Genomic_DNA"/>
</dbReference>
<dbReference type="SUPFAM" id="SSF88946">
    <property type="entry name" value="Sigma2 domain of RNA polymerase sigma factors"/>
    <property type="match status" value="1"/>
</dbReference>
<keyword evidence="4" id="KW-0804">Transcription</keyword>
<dbReference type="Pfam" id="PF04542">
    <property type="entry name" value="Sigma70_r2"/>
    <property type="match status" value="1"/>
</dbReference>
<dbReference type="PANTHER" id="PTHR43133">
    <property type="entry name" value="RNA POLYMERASE ECF-TYPE SIGMA FACTO"/>
    <property type="match status" value="1"/>
</dbReference>
<proteinExistence type="inferred from homology"/>
<organism evidence="6 7">
    <name type="scientific">Luteolibacter arcticus</name>
    <dbReference type="NCBI Taxonomy" id="1581411"/>
    <lineage>
        <taxon>Bacteria</taxon>
        <taxon>Pseudomonadati</taxon>
        <taxon>Verrucomicrobiota</taxon>
        <taxon>Verrucomicrobiia</taxon>
        <taxon>Verrucomicrobiales</taxon>
        <taxon>Verrucomicrobiaceae</taxon>
        <taxon>Luteolibacter</taxon>
    </lineage>
</organism>
<dbReference type="Gene3D" id="1.10.10.10">
    <property type="entry name" value="Winged helix-like DNA-binding domain superfamily/Winged helix DNA-binding domain"/>
    <property type="match status" value="1"/>
</dbReference>
<keyword evidence="7" id="KW-1185">Reference proteome</keyword>
<sequence length="177" mass="20313">MADDPDKDFVKLLTEHQGVICSFVISLLPGAPGTDDVIQEVNTLLWAKRAQFELGTNFRAWALTIARFQVMAHLRVLKQRRWVTLDDDVAGLLADEMEDEAEPEFTERRLEALSACLGKLRPEDRDLLMQRYWRKSRLQDFAVDRGRSLSGLKVQLFRLRAALKRCIEDRIGGECLP</sequence>
<keyword evidence="2" id="KW-0805">Transcription regulation</keyword>
<evidence type="ECO:0000256" key="1">
    <source>
        <dbReference type="ARBA" id="ARBA00010641"/>
    </source>
</evidence>
<name>A0ABT3GDU5_9BACT</name>
<evidence type="ECO:0000256" key="3">
    <source>
        <dbReference type="ARBA" id="ARBA00023082"/>
    </source>
</evidence>
<dbReference type="RefSeq" id="WP_264485896.1">
    <property type="nucleotide sequence ID" value="NZ_JAPDDT010000001.1"/>
</dbReference>
<gene>
    <name evidence="6" type="ORF">OKA05_04430</name>
</gene>
<dbReference type="InterPro" id="IPR036388">
    <property type="entry name" value="WH-like_DNA-bd_sf"/>
</dbReference>
<feature type="domain" description="RNA polymerase sigma-70 region 2" evidence="5">
    <location>
        <begin position="13"/>
        <end position="76"/>
    </location>
</feature>
<dbReference type="PANTHER" id="PTHR43133:SF51">
    <property type="entry name" value="RNA POLYMERASE SIGMA FACTOR"/>
    <property type="match status" value="1"/>
</dbReference>
<dbReference type="InterPro" id="IPR039425">
    <property type="entry name" value="RNA_pol_sigma-70-like"/>
</dbReference>
<dbReference type="NCBIfam" id="TIGR02989">
    <property type="entry name" value="Sig-70_gvs1"/>
    <property type="match status" value="1"/>
</dbReference>
<evidence type="ECO:0000313" key="7">
    <source>
        <dbReference type="Proteomes" id="UP001320876"/>
    </source>
</evidence>
<evidence type="ECO:0000256" key="2">
    <source>
        <dbReference type="ARBA" id="ARBA00023015"/>
    </source>
</evidence>
<dbReference type="InterPro" id="IPR013325">
    <property type="entry name" value="RNA_pol_sigma_r2"/>
</dbReference>